<dbReference type="PROSITE" id="PS50110">
    <property type="entry name" value="RESPONSE_REGULATORY"/>
    <property type="match status" value="1"/>
</dbReference>
<gene>
    <name evidence="10" type="ORF">NOCA230099</name>
</gene>
<evidence type="ECO:0000256" key="8">
    <source>
        <dbReference type="ARBA" id="ARBA00023163"/>
    </source>
</evidence>
<dbReference type="Gene3D" id="1.10.10.10">
    <property type="entry name" value="Winged helix-like DNA-binding domain superfamily/Winged helix DNA-binding domain"/>
    <property type="match status" value="1"/>
</dbReference>
<dbReference type="AlphaFoldDB" id="A0A2P2C175"/>
<dbReference type="Gene3D" id="3.40.50.2300">
    <property type="match status" value="1"/>
</dbReference>
<dbReference type="InterPro" id="IPR036390">
    <property type="entry name" value="WH_DNA-bd_sf"/>
</dbReference>
<keyword evidence="5" id="KW-0805">Transcription regulation</keyword>
<dbReference type="InterPro" id="IPR005471">
    <property type="entry name" value="Tscrpt_reg_IclR_N"/>
</dbReference>
<evidence type="ECO:0000256" key="4">
    <source>
        <dbReference type="ARBA" id="ARBA00023012"/>
    </source>
</evidence>
<proteinExistence type="predicted"/>
<dbReference type="Pfam" id="PF09339">
    <property type="entry name" value="HTH_IclR"/>
    <property type="match status" value="1"/>
</dbReference>
<dbReference type="GO" id="GO:0003677">
    <property type="term" value="F:DNA binding"/>
    <property type="evidence" value="ECO:0007669"/>
    <property type="project" value="UniProtKB-KW"/>
</dbReference>
<feature type="domain" description="Response regulatory" evidence="9">
    <location>
        <begin position="5"/>
        <end position="122"/>
    </location>
</feature>
<dbReference type="GO" id="GO:0005737">
    <property type="term" value="C:cytoplasm"/>
    <property type="evidence" value="ECO:0007669"/>
    <property type="project" value="UniProtKB-SubCell"/>
</dbReference>
<protein>
    <submittedName>
        <fullName evidence="10">Two component response regulator of citrate/malate metabolism</fullName>
    </submittedName>
</protein>
<evidence type="ECO:0000256" key="6">
    <source>
        <dbReference type="ARBA" id="ARBA00023125"/>
    </source>
</evidence>
<dbReference type="InterPro" id="IPR024187">
    <property type="entry name" value="Sig_transdc_resp-reg_cit/mal"/>
</dbReference>
<dbReference type="Pfam" id="PF00072">
    <property type="entry name" value="Response_reg"/>
    <property type="match status" value="1"/>
</dbReference>
<dbReference type="InterPro" id="IPR011006">
    <property type="entry name" value="CheY-like_superfamily"/>
</dbReference>
<name>A0A2P2C175_9ZZZZ</name>
<dbReference type="SUPFAM" id="SSF52172">
    <property type="entry name" value="CheY-like"/>
    <property type="match status" value="1"/>
</dbReference>
<keyword evidence="6" id="KW-0238">DNA-binding</keyword>
<dbReference type="PANTHER" id="PTHR45526">
    <property type="entry name" value="TRANSCRIPTIONAL REGULATORY PROTEIN DPIA"/>
    <property type="match status" value="1"/>
</dbReference>
<evidence type="ECO:0000256" key="5">
    <source>
        <dbReference type="ARBA" id="ARBA00023015"/>
    </source>
</evidence>
<dbReference type="PANTHER" id="PTHR45526:SF1">
    <property type="entry name" value="TRANSCRIPTIONAL REGULATORY PROTEIN DCUR-RELATED"/>
    <property type="match status" value="1"/>
</dbReference>
<comment type="subcellular location">
    <subcellularLocation>
        <location evidence="1">Cytoplasm</location>
    </subcellularLocation>
</comment>
<organism evidence="10">
    <name type="scientific">metagenome</name>
    <dbReference type="NCBI Taxonomy" id="256318"/>
    <lineage>
        <taxon>unclassified sequences</taxon>
        <taxon>metagenomes</taxon>
    </lineage>
</organism>
<dbReference type="PIRSF" id="PIRSF006171">
    <property type="entry name" value="RR_citrat_malat"/>
    <property type="match status" value="1"/>
</dbReference>
<accession>A0A2P2C175</accession>
<evidence type="ECO:0000259" key="9">
    <source>
        <dbReference type="PROSITE" id="PS50110"/>
    </source>
</evidence>
<dbReference type="GO" id="GO:0000156">
    <property type="term" value="F:phosphorelay response regulator activity"/>
    <property type="evidence" value="ECO:0007669"/>
    <property type="project" value="TreeGrafter"/>
</dbReference>
<dbReference type="GO" id="GO:0003700">
    <property type="term" value="F:DNA-binding transcription factor activity"/>
    <property type="evidence" value="ECO:0007669"/>
    <property type="project" value="InterPro"/>
</dbReference>
<dbReference type="InterPro" id="IPR036388">
    <property type="entry name" value="WH-like_DNA-bd_sf"/>
</dbReference>
<reference evidence="10" key="1">
    <citation type="submission" date="2015-08" db="EMBL/GenBank/DDBJ databases">
        <authorList>
            <person name="Babu N.S."/>
            <person name="Beckwith C.J."/>
            <person name="Beseler K.G."/>
            <person name="Brison A."/>
            <person name="Carone J.V."/>
            <person name="Caskin T.P."/>
            <person name="Diamond M."/>
            <person name="Durham M.E."/>
            <person name="Foxe J.M."/>
            <person name="Go M."/>
            <person name="Henderson B.A."/>
            <person name="Jones I.B."/>
            <person name="McGettigan J.A."/>
            <person name="Micheletti S.J."/>
            <person name="Nasrallah M.E."/>
            <person name="Ortiz D."/>
            <person name="Piller C.R."/>
            <person name="Privatt S.R."/>
            <person name="Schneider S.L."/>
            <person name="Sharp S."/>
            <person name="Smith T.C."/>
            <person name="Stanton J.D."/>
            <person name="Ullery H.E."/>
            <person name="Wilson R.J."/>
            <person name="Serrano M.G."/>
            <person name="Buck G."/>
            <person name="Lee V."/>
            <person name="Wang Y."/>
            <person name="Carvalho R."/>
            <person name="Voegtly L."/>
            <person name="Shi R."/>
            <person name="Duckworth R."/>
            <person name="Johnson A."/>
            <person name="Loviza R."/>
            <person name="Walstead R."/>
            <person name="Shah Z."/>
            <person name="Kiflezghi M."/>
            <person name="Wade K."/>
            <person name="Ball S.L."/>
            <person name="Bradley K.W."/>
            <person name="Asai D.J."/>
            <person name="Bowman C.A."/>
            <person name="Russell D.A."/>
            <person name="Pope W.H."/>
            <person name="Jacobs-Sera D."/>
            <person name="Hendrix R.W."/>
            <person name="Hatfull G.F."/>
        </authorList>
    </citation>
    <scope>NUCLEOTIDE SEQUENCE</scope>
</reference>
<evidence type="ECO:0000256" key="3">
    <source>
        <dbReference type="ARBA" id="ARBA00022553"/>
    </source>
</evidence>
<dbReference type="SMART" id="SM00448">
    <property type="entry name" value="REC"/>
    <property type="match status" value="1"/>
</dbReference>
<keyword evidence="2" id="KW-0963">Cytoplasm</keyword>
<evidence type="ECO:0000256" key="2">
    <source>
        <dbReference type="ARBA" id="ARBA00022490"/>
    </source>
</evidence>
<keyword evidence="4" id="KW-0902">Two-component regulatory system</keyword>
<dbReference type="EMBL" id="CZKA01000023">
    <property type="protein sequence ID" value="CUR55767.1"/>
    <property type="molecule type" value="Genomic_DNA"/>
</dbReference>
<dbReference type="SUPFAM" id="SSF46785">
    <property type="entry name" value="Winged helix' DNA-binding domain"/>
    <property type="match status" value="1"/>
</dbReference>
<evidence type="ECO:0000256" key="7">
    <source>
        <dbReference type="ARBA" id="ARBA00023159"/>
    </source>
</evidence>
<keyword evidence="3" id="KW-0597">Phosphoprotein</keyword>
<dbReference type="InterPro" id="IPR001789">
    <property type="entry name" value="Sig_transdc_resp-reg_receiver"/>
</dbReference>
<evidence type="ECO:0000256" key="1">
    <source>
        <dbReference type="ARBA" id="ARBA00004496"/>
    </source>
</evidence>
<sequence length="229" mass="24554">MSGVRVLVVEDEALAAEAHAAYVSRVSGFEVAGVARSATEAARHLAGDAGVDLILLDMHLPDGHGLGLLQKLRAAGHLCDVIAVTSARDADVVRHAVAQGVILYLLKPFTFATFREKLEQYAAYREQLDAAPSEVLQDEVDQLLGSLRTTATGKVLPKGMSAETLRDVTRELRDAGAALSASEVADLVGASRVTVRRYLEHLADSGLVDRAPRYGGGGRPEVEYRWTPR</sequence>
<dbReference type="InterPro" id="IPR051271">
    <property type="entry name" value="2C-system_Tx_regulators"/>
</dbReference>
<keyword evidence="7" id="KW-0010">Activator</keyword>
<evidence type="ECO:0000313" key="10">
    <source>
        <dbReference type="EMBL" id="CUR55767.1"/>
    </source>
</evidence>
<keyword evidence="8" id="KW-0804">Transcription</keyword>